<name>A0A373F975_COMTE</name>
<protein>
    <recommendedName>
        <fullName evidence="4">Nitrite reductase</fullName>
    </recommendedName>
</protein>
<feature type="signal peptide" evidence="1">
    <location>
        <begin position="1"/>
        <end position="26"/>
    </location>
</feature>
<gene>
    <name evidence="2" type="ORF">DZC30_19955</name>
</gene>
<feature type="chain" id="PRO_5016654939" description="Nitrite reductase" evidence="1">
    <location>
        <begin position="27"/>
        <end position="427"/>
    </location>
</feature>
<sequence length="427" mass="47067">MNSNLLSLMRFLACCGMAWFAASAQAAAEEPSIAVLFESVSWNANYQGRIAGKPVKVNLWRMGNAVMGNYCYEPCNPKRNGIRLAGGAGGELTETPIDAPKGQREAKPSGRWMLGQLPGLPPQKLQGQWSSMDGKRQWEVALEQTPSAFAHAPDLEVRLLMNLAVETARDCDFGSDQKQVASIRLYRQGKLVQKLDTDARGSCDFVQPDWVDANFDGWPDLSQSLQLPAGPNIPTTTWLYDPAQKKFVLGPEELQEITSPGFDAKNQRIYNQWRGSCCSHGVDIYAWKAGQLKVVEQGESYVLPVRKAGKLMGCYIVPLYKDGHVVWPDALYRRADGLAMGKPPAADWCDTDLQSVSSQASRLDVLAAPQPRQAARVLASHESSHVQVKTRKGLRYCPDLAVFDADARKVVRVQLTENAVEACPTEK</sequence>
<dbReference type="InterPro" id="IPR058087">
    <property type="entry name" value="XAC2610_dom"/>
</dbReference>
<organism evidence="2 3">
    <name type="scientific">Comamonas testosteroni</name>
    <name type="common">Pseudomonas testosteroni</name>
    <dbReference type="NCBI Taxonomy" id="285"/>
    <lineage>
        <taxon>Bacteria</taxon>
        <taxon>Pseudomonadati</taxon>
        <taxon>Pseudomonadota</taxon>
        <taxon>Betaproteobacteria</taxon>
        <taxon>Burkholderiales</taxon>
        <taxon>Comamonadaceae</taxon>
        <taxon>Comamonas</taxon>
    </lineage>
</organism>
<evidence type="ECO:0008006" key="4">
    <source>
        <dbReference type="Google" id="ProtNLM"/>
    </source>
</evidence>
<evidence type="ECO:0000313" key="3">
    <source>
        <dbReference type="Proteomes" id="UP000261948"/>
    </source>
</evidence>
<comment type="caution">
    <text evidence="2">The sequence shown here is derived from an EMBL/GenBank/DDBJ whole genome shotgun (WGS) entry which is preliminary data.</text>
</comment>
<evidence type="ECO:0000256" key="1">
    <source>
        <dbReference type="SAM" id="SignalP"/>
    </source>
</evidence>
<dbReference type="Proteomes" id="UP000261948">
    <property type="component" value="Unassembled WGS sequence"/>
</dbReference>
<keyword evidence="3" id="KW-1185">Reference proteome</keyword>
<reference evidence="2 3" key="1">
    <citation type="submission" date="2018-08" db="EMBL/GenBank/DDBJ databases">
        <title>Comamonas testosteroni strain SWCO2.</title>
        <authorList>
            <person name="Jiang N."/>
            <person name="Zhang X.Z."/>
        </authorList>
    </citation>
    <scope>NUCLEOTIDE SEQUENCE [LARGE SCALE GENOMIC DNA]</scope>
    <source>
        <strain evidence="2 3">SWCO2</strain>
    </source>
</reference>
<dbReference type="EMBL" id="QURR01000035">
    <property type="protein sequence ID" value="RGE40590.1"/>
    <property type="molecule type" value="Genomic_DNA"/>
</dbReference>
<proteinExistence type="predicted"/>
<dbReference type="AlphaFoldDB" id="A0A373F975"/>
<evidence type="ECO:0000313" key="2">
    <source>
        <dbReference type="EMBL" id="RGE40590.1"/>
    </source>
</evidence>
<dbReference type="NCBIfam" id="NF047539">
    <property type="entry name" value="XAC2610_fam"/>
    <property type="match status" value="1"/>
</dbReference>
<accession>A0A373F975</accession>
<keyword evidence="1" id="KW-0732">Signal</keyword>
<dbReference type="OrthoDB" id="672290at2"/>